<keyword evidence="7" id="KW-1185">Reference proteome</keyword>
<gene>
    <name evidence="6" type="ORF">SAMN02949497_3570</name>
</gene>
<evidence type="ECO:0000256" key="3">
    <source>
        <dbReference type="ARBA" id="ARBA00038695"/>
    </source>
</evidence>
<dbReference type="PANTHER" id="PTHR33231">
    <property type="entry name" value="30S RIBOSOMAL PROTEIN"/>
    <property type="match status" value="1"/>
</dbReference>
<name>A0A1Y6D8S7_9GAMM</name>
<dbReference type="InterPro" id="IPR050574">
    <property type="entry name" value="HPF/YfiA_ribosome-assoc"/>
</dbReference>
<dbReference type="PANTHER" id="PTHR33231:SF1">
    <property type="entry name" value="30S RIBOSOMAL PROTEIN"/>
    <property type="match status" value="1"/>
</dbReference>
<dbReference type="GO" id="GO:0045900">
    <property type="term" value="P:negative regulation of translational elongation"/>
    <property type="evidence" value="ECO:0007669"/>
    <property type="project" value="TreeGrafter"/>
</dbReference>
<dbReference type="Proteomes" id="UP000192923">
    <property type="component" value="Unassembled WGS sequence"/>
</dbReference>
<dbReference type="Gene3D" id="3.30.160.100">
    <property type="entry name" value="Ribosome hibernation promotion factor-like"/>
    <property type="match status" value="1"/>
</dbReference>
<evidence type="ECO:0000313" key="6">
    <source>
        <dbReference type="EMBL" id="SMF96185.1"/>
    </source>
</evidence>
<evidence type="ECO:0000313" key="7">
    <source>
        <dbReference type="Proteomes" id="UP000192923"/>
    </source>
</evidence>
<dbReference type="SUPFAM" id="SSF69754">
    <property type="entry name" value="Ribosome binding protein Y (YfiA homologue)"/>
    <property type="match status" value="1"/>
</dbReference>
<protein>
    <recommendedName>
        <fullName evidence="4">Ribosome hibernation promoting factor</fullName>
    </recommendedName>
    <alternativeName>
        <fullName evidence="5">Hibernation factor HPF</fullName>
    </alternativeName>
</protein>
<comment type="similarity">
    <text evidence="2">Belongs to the HPF/YfiA ribosome-associated protein family. Short HPF subfamily.</text>
</comment>
<dbReference type="GO" id="GO:0022627">
    <property type="term" value="C:cytosolic small ribosomal subunit"/>
    <property type="evidence" value="ECO:0007669"/>
    <property type="project" value="TreeGrafter"/>
</dbReference>
<evidence type="ECO:0000256" key="2">
    <source>
        <dbReference type="ARBA" id="ARBA00038434"/>
    </source>
</evidence>
<dbReference type="InterPro" id="IPR036567">
    <property type="entry name" value="RHF-like"/>
</dbReference>
<evidence type="ECO:0000256" key="4">
    <source>
        <dbReference type="ARBA" id="ARBA00041148"/>
    </source>
</evidence>
<evidence type="ECO:0000256" key="5">
    <source>
        <dbReference type="ARBA" id="ARBA00041319"/>
    </source>
</evidence>
<evidence type="ECO:0000256" key="1">
    <source>
        <dbReference type="ARBA" id="ARBA00022845"/>
    </source>
</evidence>
<dbReference type="CDD" id="cd00552">
    <property type="entry name" value="RaiA"/>
    <property type="match status" value="1"/>
</dbReference>
<proteinExistence type="inferred from homology"/>
<dbReference type="GO" id="GO:0043024">
    <property type="term" value="F:ribosomal small subunit binding"/>
    <property type="evidence" value="ECO:0007669"/>
    <property type="project" value="TreeGrafter"/>
</dbReference>
<dbReference type="FunFam" id="3.30.160.100:FF:000001">
    <property type="entry name" value="Ribosome hibernation promoting factor"/>
    <property type="match status" value="1"/>
</dbReference>
<dbReference type="AlphaFoldDB" id="A0A1Y6D8S7"/>
<dbReference type="Pfam" id="PF02482">
    <property type="entry name" value="Ribosomal_S30AE"/>
    <property type="match status" value="1"/>
</dbReference>
<dbReference type="NCBIfam" id="TIGR00741">
    <property type="entry name" value="yfiA"/>
    <property type="match status" value="1"/>
</dbReference>
<dbReference type="RefSeq" id="WP_085215032.1">
    <property type="nucleotide sequence ID" value="NZ_FXAM01000001.1"/>
</dbReference>
<dbReference type="STRING" id="1760988.SAMN02949497_3570"/>
<comment type="subunit">
    <text evidence="3">Associates exclusively with 100S ribosomes, which are dimers of 70S ribosomes.</text>
</comment>
<dbReference type="InterPro" id="IPR003489">
    <property type="entry name" value="RHF/RaiA"/>
</dbReference>
<reference evidence="6 7" key="1">
    <citation type="submission" date="2016-12" db="EMBL/GenBank/DDBJ databases">
        <authorList>
            <person name="Song W.-J."/>
            <person name="Kurnit D.M."/>
        </authorList>
    </citation>
    <scope>NUCLEOTIDE SEQUENCE [LARGE SCALE GENOMIC DNA]</scope>
    <source>
        <strain evidence="6 7">175</strain>
    </source>
</reference>
<keyword evidence="1" id="KW-0810">Translation regulation</keyword>
<sequence>MQIQITGHHIEVTDSIKNYVTEKFAKLERHFDQVIDIHVILEVEKLAQKAEATVQVNGNKLFAEDTQENLYAAIDNLIDKLDRQVLKHKDKTQNH</sequence>
<accession>A0A1Y6D8S7</accession>
<dbReference type="OrthoDB" id="9795980at2"/>
<organism evidence="6 7">
    <name type="scientific">Methylomagnum ishizawai</name>
    <dbReference type="NCBI Taxonomy" id="1760988"/>
    <lineage>
        <taxon>Bacteria</taxon>
        <taxon>Pseudomonadati</taxon>
        <taxon>Pseudomonadota</taxon>
        <taxon>Gammaproteobacteria</taxon>
        <taxon>Methylococcales</taxon>
        <taxon>Methylococcaceae</taxon>
        <taxon>Methylomagnum</taxon>
    </lineage>
</organism>
<dbReference type="EMBL" id="FXAM01000001">
    <property type="protein sequence ID" value="SMF96185.1"/>
    <property type="molecule type" value="Genomic_DNA"/>
</dbReference>